<proteinExistence type="predicted"/>
<name>A0A0L7QKX2_9HYME</name>
<dbReference type="Pfam" id="PF23150">
    <property type="entry name" value="CFAP61_dimer"/>
    <property type="match status" value="1"/>
</dbReference>
<dbReference type="Pfam" id="PF16092">
    <property type="entry name" value="CFAP61_N"/>
    <property type="match status" value="2"/>
</dbReference>
<dbReference type="InterPro" id="IPR036188">
    <property type="entry name" value="FAD/NAD-bd_sf"/>
</dbReference>
<dbReference type="InterPro" id="IPR056299">
    <property type="entry name" value="CFAP61_dimer"/>
</dbReference>
<evidence type="ECO:0000313" key="5">
    <source>
        <dbReference type="Proteomes" id="UP000053825"/>
    </source>
</evidence>
<evidence type="ECO:0000259" key="3">
    <source>
        <dbReference type="Pfam" id="PF23150"/>
    </source>
</evidence>
<dbReference type="SUPFAM" id="SSF51905">
    <property type="entry name" value="FAD/NAD(P)-binding domain"/>
    <property type="match status" value="1"/>
</dbReference>
<feature type="region of interest" description="Disordered" evidence="1">
    <location>
        <begin position="154"/>
        <end position="191"/>
    </location>
</feature>
<keyword evidence="5" id="KW-1185">Reference proteome</keyword>
<dbReference type="Proteomes" id="UP000053825">
    <property type="component" value="Unassembled WGS sequence"/>
</dbReference>
<dbReference type="InterPro" id="IPR032151">
    <property type="entry name" value="CFAP61_N"/>
</dbReference>
<dbReference type="InterPro" id="IPR038884">
    <property type="entry name" value="CFAP61"/>
</dbReference>
<feature type="domain" description="Cilia- and flagella-associated protein 61 N-terminal" evidence="2">
    <location>
        <begin position="11"/>
        <end position="116"/>
    </location>
</feature>
<gene>
    <name evidence="4" type="ORF">WH47_11315</name>
</gene>
<dbReference type="AlphaFoldDB" id="A0A0L7QKX2"/>
<organism evidence="4 5">
    <name type="scientific">Habropoda laboriosa</name>
    <dbReference type="NCBI Taxonomy" id="597456"/>
    <lineage>
        <taxon>Eukaryota</taxon>
        <taxon>Metazoa</taxon>
        <taxon>Ecdysozoa</taxon>
        <taxon>Arthropoda</taxon>
        <taxon>Hexapoda</taxon>
        <taxon>Insecta</taxon>
        <taxon>Pterygota</taxon>
        <taxon>Neoptera</taxon>
        <taxon>Endopterygota</taxon>
        <taxon>Hymenoptera</taxon>
        <taxon>Apocrita</taxon>
        <taxon>Aculeata</taxon>
        <taxon>Apoidea</taxon>
        <taxon>Anthophila</taxon>
        <taxon>Apidae</taxon>
        <taxon>Habropoda</taxon>
    </lineage>
</organism>
<dbReference type="PANTHER" id="PTHR21178:SF8">
    <property type="entry name" value="CILIA- AND FLAGELLA-ASSOCIATED PROTEIN 61"/>
    <property type="match status" value="1"/>
</dbReference>
<dbReference type="STRING" id="597456.A0A0L7QKX2"/>
<accession>A0A0L7QKX2</accession>
<dbReference type="OrthoDB" id="382863at2759"/>
<evidence type="ECO:0000313" key="4">
    <source>
        <dbReference type="EMBL" id="KOC59239.1"/>
    </source>
</evidence>
<sequence length="1124" mass="129705">MIRVPLRCSVDRYSRQSVYMTGCHLENPRLRIRRIVEEDNDDVIPIIHAETALVKQYYGEFYASEMVRYPDEQRRLIVSEDDEGLATGVMFLNSRVDVDKLSENFELGPYNSLRKPHKNDRFFSESMEPASETFFSIFSRKPHEKMPEGVIAPSAEKISPEQSVEEDFRDTASTSTISVDDRSSKPNEPLSETTFLSNLPSIADYFNTYYQSKLMTSAFVDSIFDIPRQATIVSADVPEGLESSDIKLPTQPVYCGAMNAFVLEIFATQDHVKHRSSRNFIEAAFECFPDLDYCAILLPFSHPFLPFLDHFVRVPLRCNKDYPMSLYVTHRAALLGELKVREAKLSDREDVQELLQRIPKMEQVLADFDEAAKEQTSDLRCFVLLWNDTVVGVTILRIENQVTYIKRRYHVEDYIATQDIPHDAYGRVLHFVLMPIFSIHLPYFFCEITRHTGLIVLYYRLAKSATSALTRTQPLPICLKIMVPVSPRQRIQYEYRGCVETDQLEEEPEPFSLFMTTPRLAMMPVTIVDSKIVVVGASDCGVAFLEQLAFGQSFVRFANLTLISPNGLPYEDESSDTSARMLPFAGRYCREYRRSVPARVWINVVYGTVVLIQRKEKYVGVMNQGNIAYDYLILTCGLQYQRPQFQEELDAEKEGHFLDYETPWNCLTINDDSEATTCLEKLQILTNDFQVEKRIVFYGHNIECYCAIQALLDFGVKGSWITLILPPLPPCTTHESIFFYDCELYLEVMNSISSNEIEVLVDWELIDWHLIHSPEENMIESIDIRLKGETRTLECDALLPFHRKTINMKIFLAICRSGLVFDGQLVIDPEFRTNDASIFAAGTLTKYCRKFHAEAWQHGYFNSTEIGERLAKYLRSFVDSQHKNGKVPFVPFKGKTFLTIPIFRTPKVVACILPGGYRYAHVCKPGKAMLRKIAISYDVYGQVLGTGSCKSEIGYFRIRLNRFDILETVTCFSKKDFEVRHMIKLHGKHESLLNELKTRFQKSLIADFYAYFREPWAMAIFYDRFECLRVENRATLLSKTALPGQSLTNDCLRVLIRNKWDAIRESDRRTVQMKYAGSMYQQEIEESLLDFLQSFEEDLPVYCTPGKLRELYADIEDSPLYTDL</sequence>
<dbReference type="EMBL" id="KQ414940">
    <property type="protein sequence ID" value="KOC59239.1"/>
    <property type="molecule type" value="Genomic_DNA"/>
</dbReference>
<reference evidence="4 5" key="1">
    <citation type="submission" date="2015-07" db="EMBL/GenBank/DDBJ databases">
        <title>The genome of Habropoda laboriosa.</title>
        <authorList>
            <person name="Pan H."/>
            <person name="Kapheim K."/>
        </authorList>
    </citation>
    <scope>NUCLEOTIDE SEQUENCE [LARGE SCALE GENOMIC DNA]</scope>
    <source>
        <strain evidence="4">0110345459</strain>
    </source>
</reference>
<evidence type="ECO:0000259" key="2">
    <source>
        <dbReference type="Pfam" id="PF16092"/>
    </source>
</evidence>
<protein>
    <submittedName>
        <fullName evidence="4">Uncharacterized protein C20orf26</fullName>
    </submittedName>
</protein>
<dbReference type="PANTHER" id="PTHR21178">
    <property type="entry name" value="CILIA- AND FLAGELLA-ASSOCIATED PROTEIN 61"/>
    <property type="match status" value="1"/>
</dbReference>
<feature type="domain" description="Cilia- and flagella-associated protein 61 N-terminal" evidence="2">
    <location>
        <begin position="255"/>
        <end position="414"/>
    </location>
</feature>
<feature type="domain" description="CFAP61 dimerisation" evidence="3">
    <location>
        <begin position="901"/>
        <end position="1020"/>
    </location>
</feature>
<evidence type="ECO:0000256" key="1">
    <source>
        <dbReference type="SAM" id="MobiDB-lite"/>
    </source>
</evidence>
<dbReference type="Gene3D" id="3.50.50.60">
    <property type="entry name" value="FAD/NAD(P)-binding domain"/>
    <property type="match status" value="2"/>
</dbReference>